<dbReference type="Gramene" id="KGN48016">
    <property type="protein sequence ID" value="KGN48016"/>
    <property type="gene ID" value="Csa_6G425050"/>
</dbReference>
<proteinExistence type="predicted"/>
<evidence type="ECO:0000313" key="2">
    <source>
        <dbReference type="Proteomes" id="UP000029981"/>
    </source>
</evidence>
<dbReference type="Proteomes" id="UP000029981">
    <property type="component" value="Chromosome 6"/>
</dbReference>
<dbReference type="AlphaFoldDB" id="A0A0A0KJV7"/>
<evidence type="ECO:0000313" key="1">
    <source>
        <dbReference type="EMBL" id="KGN48016.1"/>
    </source>
</evidence>
<gene>
    <name evidence="1" type="ORF">Csa_6G425050</name>
</gene>
<protein>
    <submittedName>
        <fullName evidence="1">Uncharacterized protein</fullName>
    </submittedName>
</protein>
<keyword evidence="2" id="KW-1185">Reference proteome</keyword>
<reference evidence="1 2" key="1">
    <citation type="journal article" date="2009" name="Nat. Genet.">
        <title>The genome of the cucumber, Cucumis sativus L.</title>
        <authorList>
            <person name="Huang S."/>
            <person name="Li R."/>
            <person name="Zhang Z."/>
            <person name="Li L."/>
            <person name="Gu X."/>
            <person name="Fan W."/>
            <person name="Lucas W.J."/>
            <person name="Wang X."/>
            <person name="Xie B."/>
            <person name="Ni P."/>
            <person name="Ren Y."/>
            <person name="Zhu H."/>
            <person name="Li J."/>
            <person name="Lin K."/>
            <person name="Jin W."/>
            <person name="Fei Z."/>
            <person name="Li G."/>
            <person name="Staub J."/>
            <person name="Kilian A."/>
            <person name="van der Vossen E.A."/>
            <person name="Wu Y."/>
            <person name="Guo J."/>
            <person name="He J."/>
            <person name="Jia Z."/>
            <person name="Ren Y."/>
            <person name="Tian G."/>
            <person name="Lu Y."/>
            <person name="Ruan J."/>
            <person name="Qian W."/>
            <person name="Wang M."/>
            <person name="Huang Q."/>
            <person name="Li B."/>
            <person name="Xuan Z."/>
            <person name="Cao J."/>
            <person name="Asan"/>
            <person name="Wu Z."/>
            <person name="Zhang J."/>
            <person name="Cai Q."/>
            <person name="Bai Y."/>
            <person name="Zhao B."/>
            <person name="Han Y."/>
            <person name="Li Y."/>
            <person name="Li X."/>
            <person name="Wang S."/>
            <person name="Shi Q."/>
            <person name="Liu S."/>
            <person name="Cho W.K."/>
            <person name="Kim J.Y."/>
            <person name="Xu Y."/>
            <person name="Heller-Uszynska K."/>
            <person name="Miao H."/>
            <person name="Cheng Z."/>
            <person name="Zhang S."/>
            <person name="Wu J."/>
            <person name="Yang Y."/>
            <person name="Kang H."/>
            <person name="Li M."/>
            <person name="Liang H."/>
            <person name="Ren X."/>
            <person name="Shi Z."/>
            <person name="Wen M."/>
            <person name="Jian M."/>
            <person name="Yang H."/>
            <person name="Zhang G."/>
            <person name="Yang Z."/>
            <person name="Chen R."/>
            <person name="Liu S."/>
            <person name="Li J."/>
            <person name="Ma L."/>
            <person name="Liu H."/>
            <person name="Zhou Y."/>
            <person name="Zhao J."/>
            <person name="Fang X."/>
            <person name="Li G."/>
            <person name="Fang L."/>
            <person name="Li Y."/>
            <person name="Liu D."/>
            <person name="Zheng H."/>
            <person name="Zhang Y."/>
            <person name="Qin N."/>
            <person name="Li Z."/>
            <person name="Yang G."/>
            <person name="Yang S."/>
            <person name="Bolund L."/>
            <person name="Kristiansen K."/>
            <person name="Zheng H."/>
            <person name="Li S."/>
            <person name="Zhang X."/>
            <person name="Yang H."/>
            <person name="Wang J."/>
            <person name="Sun R."/>
            <person name="Zhang B."/>
            <person name="Jiang S."/>
            <person name="Wang J."/>
            <person name="Du Y."/>
            <person name="Li S."/>
        </authorList>
    </citation>
    <scope>NUCLEOTIDE SEQUENCE [LARGE SCALE GENOMIC DNA]</scope>
    <source>
        <strain evidence="2">cv. 9930</strain>
    </source>
</reference>
<reference evidence="1 2" key="4">
    <citation type="journal article" date="2011" name="BMC Genomics">
        <title>RNA-Seq improves annotation of protein-coding genes in the cucumber genome.</title>
        <authorList>
            <person name="Li Z."/>
            <person name="Zhang Z."/>
            <person name="Yan P."/>
            <person name="Huang S."/>
            <person name="Fei Z."/>
            <person name="Lin K."/>
        </authorList>
    </citation>
    <scope>NUCLEOTIDE SEQUENCE [LARGE SCALE GENOMIC DNA]</scope>
    <source>
        <strain evidence="2">cv. 9930</strain>
    </source>
</reference>
<reference evidence="1 2" key="2">
    <citation type="journal article" date="2009" name="PLoS ONE">
        <title>An integrated genetic and cytogenetic map of the cucumber genome.</title>
        <authorList>
            <person name="Ren Y."/>
            <person name="Zhang Z."/>
            <person name="Liu J."/>
            <person name="Staub J.E."/>
            <person name="Han Y."/>
            <person name="Cheng Z."/>
            <person name="Li X."/>
            <person name="Lu J."/>
            <person name="Miao H."/>
            <person name="Kang H."/>
            <person name="Xie B."/>
            <person name="Gu X."/>
            <person name="Wang X."/>
            <person name="Du Y."/>
            <person name="Jin W."/>
            <person name="Huang S."/>
        </authorList>
    </citation>
    <scope>NUCLEOTIDE SEQUENCE [LARGE SCALE GENOMIC DNA]</scope>
    <source>
        <strain evidence="2">cv. 9930</strain>
    </source>
</reference>
<dbReference type="EMBL" id="CM002927">
    <property type="protein sequence ID" value="KGN48016.1"/>
    <property type="molecule type" value="Genomic_DNA"/>
</dbReference>
<accession>A0A0A0KJV7</accession>
<name>A0A0A0KJV7_CUCSA</name>
<sequence>MKMWLIDVSGLCRDIWEWERKIRNVKGLRWETGKGCSQKEKKGEALREICGGDETELNKIWEWGIFVWNRDKVIVVGKSSLLFER</sequence>
<organism evidence="1 2">
    <name type="scientific">Cucumis sativus</name>
    <name type="common">Cucumber</name>
    <dbReference type="NCBI Taxonomy" id="3659"/>
    <lineage>
        <taxon>Eukaryota</taxon>
        <taxon>Viridiplantae</taxon>
        <taxon>Streptophyta</taxon>
        <taxon>Embryophyta</taxon>
        <taxon>Tracheophyta</taxon>
        <taxon>Spermatophyta</taxon>
        <taxon>Magnoliopsida</taxon>
        <taxon>eudicotyledons</taxon>
        <taxon>Gunneridae</taxon>
        <taxon>Pentapetalae</taxon>
        <taxon>rosids</taxon>
        <taxon>fabids</taxon>
        <taxon>Cucurbitales</taxon>
        <taxon>Cucurbitaceae</taxon>
        <taxon>Benincaseae</taxon>
        <taxon>Cucumis</taxon>
    </lineage>
</organism>
<reference evidence="1 2" key="3">
    <citation type="journal article" date="2010" name="BMC Genomics">
        <title>Transcriptome sequencing and comparative analysis of cucumber flowers with different sex types.</title>
        <authorList>
            <person name="Guo S."/>
            <person name="Zheng Y."/>
            <person name="Joung J.G."/>
            <person name="Liu S."/>
            <person name="Zhang Z."/>
            <person name="Crasta O.R."/>
            <person name="Sobral B.W."/>
            <person name="Xu Y."/>
            <person name="Huang S."/>
            <person name="Fei Z."/>
        </authorList>
    </citation>
    <scope>NUCLEOTIDE SEQUENCE [LARGE SCALE GENOMIC DNA]</scope>
    <source>
        <strain evidence="2">cv. 9930</strain>
    </source>
</reference>